<keyword evidence="1 5" id="KW-0479">Metal-binding</keyword>
<dbReference type="CDD" id="cd10719">
    <property type="entry name" value="DnaJ_zf"/>
    <property type="match status" value="1"/>
</dbReference>
<evidence type="ECO:0000256" key="6">
    <source>
        <dbReference type="SAM" id="MobiDB-lite"/>
    </source>
</evidence>
<dbReference type="CDD" id="cd10747">
    <property type="entry name" value="DnaJ_C"/>
    <property type="match status" value="1"/>
</dbReference>
<evidence type="ECO:0000259" key="8">
    <source>
        <dbReference type="PROSITE" id="PS51188"/>
    </source>
</evidence>
<dbReference type="InterPro" id="IPR036869">
    <property type="entry name" value="J_dom_sf"/>
</dbReference>
<dbReference type="InterPro" id="IPR008971">
    <property type="entry name" value="HSP40/DnaJ_pept-bd"/>
</dbReference>
<keyword evidence="3 5" id="KW-0863">Zinc-finger</keyword>
<evidence type="ECO:0000256" key="4">
    <source>
        <dbReference type="ARBA" id="ARBA00022833"/>
    </source>
</evidence>
<dbReference type="Gene3D" id="1.10.287.110">
    <property type="entry name" value="DnaJ domain"/>
    <property type="match status" value="1"/>
</dbReference>
<feature type="domain" description="CR-type" evidence="8">
    <location>
        <begin position="104"/>
        <end position="188"/>
    </location>
</feature>
<keyword evidence="4 5" id="KW-0862">Zinc</keyword>
<dbReference type="SUPFAM" id="SSF57938">
    <property type="entry name" value="DnaJ/Hsp40 cysteine-rich domain"/>
    <property type="match status" value="1"/>
</dbReference>
<dbReference type="PROSITE" id="PS51188">
    <property type="entry name" value="ZF_CR"/>
    <property type="match status" value="1"/>
</dbReference>
<evidence type="ECO:0000256" key="5">
    <source>
        <dbReference type="PROSITE-ProRule" id="PRU00546"/>
    </source>
</evidence>
<dbReference type="GO" id="GO:0008270">
    <property type="term" value="F:zinc ion binding"/>
    <property type="evidence" value="ECO:0007669"/>
    <property type="project" value="UniProtKB-KW"/>
</dbReference>
<dbReference type="InterPro" id="IPR036410">
    <property type="entry name" value="HSP_DnaJ_Cys-rich_dom_sf"/>
</dbReference>
<dbReference type="Gene3D" id="2.60.260.20">
    <property type="entry name" value="Urease metallochaperone UreE, N-terminal domain"/>
    <property type="match status" value="2"/>
</dbReference>
<evidence type="ECO:0000313" key="9">
    <source>
        <dbReference type="EMBL" id="QBK86763.1"/>
    </source>
</evidence>
<dbReference type="InterPro" id="IPR001623">
    <property type="entry name" value="DnaJ_domain"/>
</dbReference>
<dbReference type="SUPFAM" id="SSF46565">
    <property type="entry name" value="Chaperone J-domain"/>
    <property type="match status" value="1"/>
</dbReference>
<evidence type="ECO:0000256" key="2">
    <source>
        <dbReference type="ARBA" id="ARBA00022737"/>
    </source>
</evidence>
<evidence type="ECO:0000259" key="7">
    <source>
        <dbReference type="PROSITE" id="PS50076"/>
    </source>
</evidence>
<gene>
    <name evidence="9" type="ORF">LCMAC103_00940</name>
</gene>
<dbReference type="SUPFAM" id="SSF49493">
    <property type="entry name" value="HSP40/DnaJ peptide-binding domain"/>
    <property type="match status" value="2"/>
</dbReference>
<dbReference type="Pfam" id="PF00226">
    <property type="entry name" value="DnaJ"/>
    <property type="match status" value="1"/>
</dbReference>
<organism evidence="9">
    <name type="scientific">Marseillevirus LCMAC103</name>
    <dbReference type="NCBI Taxonomy" id="2506604"/>
    <lineage>
        <taxon>Viruses</taxon>
        <taxon>Varidnaviria</taxon>
        <taxon>Bamfordvirae</taxon>
        <taxon>Nucleocytoviricota</taxon>
        <taxon>Megaviricetes</taxon>
        <taxon>Pimascovirales</taxon>
        <taxon>Pimascovirales incertae sedis</taxon>
        <taxon>Marseilleviridae</taxon>
    </lineage>
</organism>
<dbReference type="SMART" id="SM00271">
    <property type="entry name" value="DnaJ"/>
    <property type="match status" value="1"/>
</dbReference>
<accession>A0A481YTW6</accession>
<dbReference type="InterPro" id="IPR044713">
    <property type="entry name" value="DNJA1/2-like"/>
</dbReference>
<feature type="domain" description="J" evidence="7">
    <location>
        <begin position="21"/>
        <end position="92"/>
    </location>
</feature>
<dbReference type="Gene3D" id="2.10.230.10">
    <property type="entry name" value="Heat shock protein DnaJ, cysteine-rich domain"/>
    <property type="match status" value="1"/>
</dbReference>
<evidence type="ECO:0000256" key="3">
    <source>
        <dbReference type="ARBA" id="ARBA00022771"/>
    </source>
</evidence>
<dbReference type="Pfam" id="PF00684">
    <property type="entry name" value="DnaJ_CXXCXGXG"/>
    <property type="match status" value="1"/>
</dbReference>
<dbReference type="FunFam" id="2.10.230.10:FF:000001">
    <property type="entry name" value="DnaJ subfamily A member 2"/>
    <property type="match status" value="1"/>
</dbReference>
<dbReference type="Pfam" id="PF01556">
    <property type="entry name" value="DnaJ_C"/>
    <property type="match status" value="1"/>
</dbReference>
<dbReference type="PROSITE" id="PS50076">
    <property type="entry name" value="DNAJ_2"/>
    <property type="match status" value="1"/>
</dbReference>
<feature type="region of interest" description="Disordered" evidence="6">
    <location>
        <begin position="335"/>
        <end position="383"/>
    </location>
</feature>
<dbReference type="GO" id="GO:0051082">
    <property type="term" value="F:unfolded protein binding"/>
    <property type="evidence" value="ECO:0007669"/>
    <property type="project" value="InterPro"/>
</dbReference>
<protein>
    <submittedName>
        <fullName evidence="9">Chaperone protein</fullName>
    </submittedName>
</protein>
<dbReference type="GO" id="GO:0006457">
    <property type="term" value="P:protein folding"/>
    <property type="evidence" value="ECO:0007669"/>
    <property type="project" value="InterPro"/>
</dbReference>
<name>A0A481YTW6_9VIRU</name>
<dbReference type="GO" id="GO:0030544">
    <property type="term" value="F:Hsp70 protein binding"/>
    <property type="evidence" value="ECO:0007669"/>
    <property type="project" value="InterPro"/>
</dbReference>
<reference evidence="9" key="1">
    <citation type="journal article" date="2019" name="MBio">
        <title>Virus Genomes from Deep Sea Sediments Expand the Ocean Megavirome and Support Independent Origins of Viral Gigantism.</title>
        <authorList>
            <person name="Backstrom D."/>
            <person name="Yutin N."/>
            <person name="Jorgensen S.L."/>
            <person name="Dharamshi J."/>
            <person name="Homa F."/>
            <person name="Zaremba-Niedwiedzka K."/>
            <person name="Spang A."/>
            <person name="Wolf Y.I."/>
            <person name="Koonin E.V."/>
            <person name="Ettema T.J."/>
        </authorList>
    </citation>
    <scope>NUCLEOTIDE SEQUENCE</scope>
</reference>
<sequence>MRPQWTRFFVPPQGGPPDLQKSYQALDLAPDATLPEIKTKFKRLAKTHHPDHGGSEEKFCEIKEAYDALTAARDGRRRPAAVQRRRTKDVVHELRLSLRDVYTGVRKKLALTRNVICLGCAGSGARHGKSGGVCAGCDGAGTKFAFAPYFPEVVADAARCRECRGTGRRVARADRCAECRGARVVRVKKTLECVVDRGAPDGHTITYAEAADEEPGAETGDVHIVVRQIEDPVYQRLGDDLVVQRDVALRDALCGAPFRVALLDGGAITAAPPADCIVTPGTTAKIVGKGMPVFSDGGETHLQAFGDLYVGFSVVFPTSLSARSKTLLAIALQAPDDDSDDDSGVDSDAPTHAWSTATPAELHDLEMAHRGQRRHGSPECRVQ</sequence>
<proteinExistence type="predicted"/>
<keyword evidence="2" id="KW-0677">Repeat</keyword>
<dbReference type="PANTHER" id="PTHR43888">
    <property type="entry name" value="DNAJ-LIKE-2, ISOFORM A-RELATED"/>
    <property type="match status" value="1"/>
</dbReference>
<dbReference type="CDD" id="cd06257">
    <property type="entry name" value="DnaJ"/>
    <property type="match status" value="1"/>
</dbReference>
<dbReference type="InterPro" id="IPR001305">
    <property type="entry name" value="HSP_DnaJ_Cys-rich_dom"/>
</dbReference>
<feature type="compositionally biased region" description="Acidic residues" evidence="6">
    <location>
        <begin position="335"/>
        <end position="345"/>
    </location>
</feature>
<evidence type="ECO:0000256" key="1">
    <source>
        <dbReference type="ARBA" id="ARBA00022723"/>
    </source>
</evidence>
<feature type="zinc finger region" description="CR-type" evidence="5">
    <location>
        <begin position="104"/>
        <end position="188"/>
    </location>
</feature>
<dbReference type="InterPro" id="IPR002939">
    <property type="entry name" value="DnaJ_C"/>
</dbReference>
<dbReference type="EMBL" id="MK500336">
    <property type="protein sequence ID" value="QBK86763.1"/>
    <property type="molecule type" value="Genomic_DNA"/>
</dbReference>